<keyword evidence="2" id="KW-0812">Transmembrane</keyword>
<feature type="transmembrane region" description="Helical" evidence="2">
    <location>
        <begin position="31"/>
        <end position="50"/>
    </location>
</feature>
<feature type="non-terminal residue" evidence="3">
    <location>
        <position position="188"/>
    </location>
</feature>
<feature type="region of interest" description="Disordered" evidence="1">
    <location>
        <begin position="168"/>
        <end position="188"/>
    </location>
</feature>
<keyword evidence="4" id="KW-1185">Reference proteome</keyword>
<evidence type="ECO:0000256" key="1">
    <source>
        <dbReference type="SAM" id="MobiDB-lite"/>
    </source>
</evidence>
<dbReference type="EMBL" id="CAJVCH010538856">
    <property type="protein sequence ID" value="CAG7826174.1"/>
    <property type="molecule type" value="Genomic_DNA"/>
</dbReference>
<organism evidence="3 4">
    <name type="scientific">Allacma fusca</name>
    <dbReference type="NCBI Taxonomy" id="39272"/>
    <lineage>
        <taxon>Eukaryota</taxon>
        <taxon>Metazoa</taxon>
        <taxon>Ecdysozoa</taxon>
        <taxon>Arthropoda</taxon>
        <taxon>Hexapoda</taxon>
        <taxon>Collembola</taxon>
        <taxon>Symphypleona</taxon>
        <taxon>Sminthuridae</taxon>
        <taxon>Allacma</taxon>
    </lineage>
</organism>
<evidence type="ECO:0000313" key="3">
    <source>
        <dbReference type="EMBL" id="CAG7826174.1"/>
    </source>
</evidence>
<sequence length="188" mass="20618">WLLPLLLLGLGPLLLLPLLLKFLLLPVGLSLLGLLVPLLMMGGMMMMMMMGGGMMMMPMRNQQQVTSARSLGALLLSDWNTLALTASRSIDFDKCPEKVVCALGAYAFSRKSSESGEVLMEYIVKQAPRGKFKKLLRKYEQAFWDGSKSGDCSAFTCQPTIRYSQESVNGTNHSNLTSTPSSTVVTNE</sequence>
<feature type="non-terminal residue" evidence="3">
    <location>
        <position position="1"/>
    </location>
</feature>
<protein>
    <submittedName>
        <fullName evidence="3">Uncharacterized protein</fullName>
    </submittedName>
</protein>
<dbReference type="Proteomes" id="UP000708208">
    <property type="component" value="Unassembled WGS sequence"/>
</dbReference>
<gene>
    <name evidence="3" type="ORF">AFUS01_LOCUS36242</name>
</gene>
<accession>A0A8J2LN45</accession>
<keyword evidence="2" id="KW-1133">Transmembrane helix</keyword>
<proteinExistence type="predicted"/>
<keyword evidence="2" id="KW-0472">Membrane</keyword>
<evidence type="ECO:0000256" key="2">
    <source>
        <dbReference type="SAM" id="Phobius"/>
    </source>
</evidence>
<name>A0A8J2LN45_9HEXA</name>
<dbReference type="OrthoDB" id="8294231at2759"/>
<evidence type="ECO:0000313" key="4">
    <source>
        <dbReference type="Proteomes" id="UP000708208"/>
    </source>
</evidence>
<comment type="caution">
    <text evidence="3">The sequence shown here is derived from an EMBL/GenBank/DDBJ whole genome shotgun (WGS) entry which is preliminary data.</text>
</comment>
<reference evidence="3" key="1">
    <citation type="submission" date="2021-06" db="EMBL/GenBank/DDBJ databases">
        <authorList>
            <person name="Hodson N. C."/>
            <person name="Mongue J. A."/>
            <person name="Jaron S. K."/>
        </authorList>
    </citation>
    <scope>NUCLEOTIDE SEQUENCE</scope>
</reference>
<dbReference type="AlphaFoldDB" id="A0A8J2LN45"/>